<dbReference type="InterPro" id="IPR013783">
    <property type="entry name" value="Ig-like_fold"/>
</dbReference>
<keyword evidence="11" id="KW-1185">Reference proteome</keyword>
<comment type="caution">
    <text evidence="10">The sequence shown here is derived from an EMBL/GenBank/DDBJ whole genome shotgun (WGS) entry which is preliminary data.</text>
</comment>
<evidence type="ECO:0000256" key="8">
    <source>
        <dbReference type="SAM" id="Phobius"/>
    </source>
</evidence>
<protein>
    <submittedName>
        <fullName evidence="10">SpaA isopeptide-forming pilin-related protein</fullName>
    </submittedName>
</protein>
<gene>
    <name evidence="10" type="ORF">UFB30_03950</name>
</gene>
<feature type="region of interest" description="Disordered" evidence="7">
    <location>
        <begin position="153"/>
        <end position="239"/>
    </location>
</feature>
<dbReference type="Proteomes" id="UP001292084">
    <property type="component" value="Unassembled WGS sequence"/>
</dbReference>
<keyword evidence="5" id="KW-0732">Signal</keyword>
<keyword evidence="4" id="KW-0964">Secreted</keyword>
<organism evidence="10 11">
    <name type="scientific">Jeotgalibacillus haloalkalitolerans</name>
    <dbReference type="NCBI Taxonomy" id="3104292"/>
    <lineage>
        <taxon>Bacteria</taxon>
        <taxon>Bacillati</taxon>
        <taxon>Bacillota</taxon>
        <taxon>Bacilli</taxon>
        <taxon>Bacillales</taxon>
        <taxon>Caryophanaceae</taxon>
        <taxon>Jeotgalibacillus</taxon>
    </lineage>
</organism>
<feature type="compositionally biased region" description="Acidic residues" evidence="7">
    <location>
        <begin position="153"/>
        <end position="187"/>
    </location>
</feature>
<evidence type="ECO:0000256" key="6">
    <source>
        <dbReference type="ARBA" id="ARBA00023088"/>
    </source>
</evidence>
<evidence type="ECO:0000313" key="11">
    <source>
        <dbReference type="Proteomes" id="UP001292084"/>
    </source>
</evidence>
<dbReference type="Pfam" id="PF17802">
    <property type="entry name" value="SpaA"/>
    <property type="match status" value="1"/>
</dbReference>
<feature type="transmembrane region" description="Helical" evidence="8">
    <location>
        <begin position="1440"/>
        <end position="1458"/>
    </location>
</feature>
<name>A0ABU5KKX2_9BACL</name>
<comment type="subcellular location">
    <subcellularLocation>
        <location evidence="1">Secreted</location>
        <location evidence="1">Cell wall</location>
        <topology evidence="1">Peptidoglycan-anchor</topology>
    </subcellularLocation>
</comment>
<evidence type="ECO:0000256" key="5">
    <source>
        <dbReference type="ARBA" id="ARBA00022729"/>
    </source>
</evidence>
<feature type="domain" description="Gram-positive cocci surface proteins LPxTG" evidence="9">
    <location>
        <begin position="1431"/>
        <end position="1463"/>
    </location>
</feature>
<dbReference type="Gene3D" id="2.60.40.10">
    <property type="entry name" value="Immunoglobulins"/>
    <property type="match status" value="1"/>
</dbReference>
<keyword evidence="8" id="KW-1133">Transmembrane helix</keyword>
<sequence length="1463" mass="158894">MKLLRRISIFVIGIILIVSQNAPYVFANEDLTEADVTLVVESVDGNTSTLELTSSGSVDEWIVQFPAGATFDAEATRALNVRETEGKFDQETSELTIANEGDTFRFVAGDLPEGDSKFRVAAYYAGQEVAFDETILTVAVIPETNTAEEADVMEESALEENEEQPAAEDAVIEEESAVESPAEDSSESADTATEQPAAEEESAELIPEKEPVEEPAVTLQEETANAEQETDVAPAPVNPEGNLEVYYGALQSQVLSGRTSTYQLDFKVTGSQSAYEDIELVVQLPTNPDTNVLYPQIVSGQPDATLTIAGVQPVYDPVNQTLTYVFPELASGQSYRTLVKATPELGTTPVSGLSANQRDLTSQVSLSGGSVTSVTKTADGVAIVSDGTVNLSKTYIGTEQLVGGVFVPKDGAPRQGEYIHWTLTASSSKQTAGQSYLKEGAKIIIRDVIPVGTSFVESAQKPGFTGVYNSATRTVTWEIDAPTIEQQKLATNTLFTEELSVVLRVNDNTANFSSLVNNADVEIELVGSTPQNPITRTRSATSTVIMAGPGVETPGVIGNNYYGYHSGAKDGVGRWETLPELGTSFPTVTDSANLTFMNTMAIAPFGLRYSVNGGAFTTDNYNTAFVDQIIASGYRHYTMEYSIDPKLDLTSLSITKPVIYYTNTAPLRQMETLPDTFVQLRVNGVWQAEYPVDFPNTTTWNSQPYIDVSNFGKQPGDVVDSYRVIYRNSHGGLFGRVFSTYDVVPGATGVASNSATYRYELNDGTRVVLQPTGDTSVHGPRYVNIVDAIETEPTVRTSIDFVDENNQPLTNDSTIERGLNRIKVDFLNLQASEDNVDGPVELVALLPPGVVLADDPDVIYSDNSITPSYEVLGEIDGRQRIKFTWDNSRLIRGENITASFNVDVTRTALSDINLEVYAFTDNTSLKRADGTKDFDDLDFNDNGNSIETMIGASSDYVIRKADDLQIKKEVKGALDADYSMFGRTTPGGEVNYRFNLTNTTGEIIEKFSFLDVLPSVGDLGITDNVPRDSQFDVTLAGPISFSGTLWEDRVTVLYSSAKNPSRTDLYAAVDYPSGSSPPADPSGAETPTWLTEAEVTDWSAIHSFKIVMNEGVTWLEGQNIVFEISARVPDLPVDRELLDPERNAYERAAWNSFAVTTNGLLAVEPLRVGVVMEYDIEDPVVEKAVDGQTDTLDLADRDQVFTWEVDYLFGNFTGGWDSVVLRDEIHELLEILAVRILDEAGNDISDTGTLTVTDNLVTFVPDKVDDSYSYLSGSVYTLEIDTSIRADVTNEELLPFIQGNGIPNQAELIIDDEPTQSNEVNVKPPGYAGLDVTKVDEETGEVLAGATFELRACASADTPAEDCTLVDTKTTDASGIISFRDLPLGEYILIETEAPDGYRLLTAPVRITLADADAGKIVERTVENSKNGWELPATGGIGTWLFSLIGLVLMAGSTLYAVRRKKG</sequence>
<dbReference type="InterPro" id="IPR026466">
    <property type="entry name" value="Fim_isopep_form_D2_dom"/>
</dbReference>
<dbReference type="NCBIfam" id="TIGR04226">
    <property type="entry name" value="RrgB_K2N_iso_D2"/>
    <property type="match status" value="1"/>
</dbReference>
<dbReference type="EMBL" id="JAXQNN010000001">
    <property type="protein sequence ID" value="MDZ5711360.1"/>
    <property type="molecule type" value="Genomic_DNA"/>
</dbReference>
<dbReference type="Gene3D" id="2.60.40.740">
    <property type="match status" value="1"/>
</dbReference>
<keyword evidence="8" id="KW-0812">Transmembrane</keyword>
<evidence type="ECO:0000259" key="9">
    <source>
        <dbReference type="PROSITE" id="PS50847"/>
    </source>
</evidence>
<evidence type="ECO:0000313" key="10">
    <source>
        <dbReference type="EMBL" id="MDZ5711360.1"/>
    </source>
</evidence>
<keyword evidence="8" id="KW-0472">Membrane</keyword>
<dbReference type="RefSeq" id="WP_322420366.1">
    <property type="nucleotide sequence ID" value="NZ_JAXQNN010000001.1"/>
</dbReference>
<keyword evidence="3" id="KW-0134">Cell wall</keyword>
<dbReference type="Pfam" id="PF00746">
    <property type="entry name" value="Gram_pos_anchor"/>
    <property type="match status" value="1"/>
</dbReference>
<dbReference type="NCBIfam" id="TIGR01167">
    <property type="entry name" value="LPXTG_anchor"/>
    <property type="match status" value="1"/>
</dbReference>
<dbReference type="PANTHER" id="PTHR36108:SF13">
    <property type="entry name" value="COLOSSIN-B-RELATED"/>
    <property type="match status" value="1"/>
</dbReference>
<reference evidence="10 11" key="1">
    <citation type="submission" date="2023-12" db="EMBL/GenBank/DDBJ databases">
        <title>Jeotgalibacillus haloalkaliphilus sp. nov., a novel salt-tolerant bacteria, isolated from the estuary of the Fenhe River into the Yellow River.</title>
        <authorList>
            <person name="Li Y."/>
        </authorList>
    </citation>
    <scope>NUCLEOTIDE SEQUENCE [LARGE SCALE GENOMIC DNA]</scope>
    <source>
        <strain evidence="10 11">HH7-29</strain>
    </source>
</reference>
<keyword evidence="6" id="KW-0572">Peptidoglycan-anchor</keyword>
<evidence type="ECO:0000256" key="7">
    <source>
        <dbReference type="SAM" id="MobiDB-lite"/>
    </source>
</evidence>
<comment type="similarity">
    <text evidence="2">Belongs to the serine-aspartate repeat-containing protein (SDr) family.</text>
</comment>
<accession>A0ABU5KKX2</accession>
<dbReference type="InterPro" id="IPR041033">
    <property type="entry name" value="SpaA_PFL_dom_1"/>
</dbReference>
<evidence type="ECO:0000256" key="4">
    <source>
        <dbReference type="ARBA" id="ARBA00022525"/>
    </source>
</evidence>
<evidence type="ECO:0000256" key="2">
    <source>
        <dbReference type="ARBA" id="ARBA00007257"/>
    </source>
</evidence>
<dbReference type="InterPro" id="IPR046771">
    <property type="entry name" value="pAdhesive_11"/>
</dbReference>
<dbReference type="PROSITE" id="PS50847">
    <property type="entry name" value="GRAM_POS_ANCHORING"/>
    <property type="match status" value="1"/>
</dbReference>
<proteinExistence type="inferred from homology"/>
<dbReference type="InterPro" id="IPR019931">
    <property type="entry name" value="LPXTG_anchor"/>
</dbReference>
<evidence type="ECO:0000256" key="3">
    <source>
        <dbReference type="ARBA" id="ARBA00022512"/>
    </source>
</evidence>
<dbReference type="PANTHER" id="PTHR36108">
    <property type="entry name" value="COLOSSIN-B-RELATED"/>
    <property type="match status" value="1"/>
</dbReference>
<dbReference type="SUPFAM" id="SSF49478">
    <property type="entry name" value="Cna protein B-type domain"/>
    <property type="match status" value="1"/>
</dbReference>
<dbReference type="Pfam" id="PF20596">
    <property type="entry name" value="pAdhesive_11"/>
    <property type="match status" value="1"/>
</dbReference>
<evidence type="ECO:0000256" key="1">
    <source>
        <dbReference type="ARBA" id="ARBA00004168"/>
    </source>
</evidence>